<dbReference type="RefSeq" id="WP_202082623.1">
    <property type="nucleotide sequence ID" value="NZ_JAERTZ010000012.1"/>
</dbReference>
<dbReference type="SMART" id="SM00858">
    <property type="entry name" value="SAF"/>
    <property type="match status" value="1"/>
</dbReference>
<dbReference type="Pfam" id="PF16976">
    <property type="entry name" value="RcpC"/>
    <property type="match status" value="1"/>
</dbReference>
<dbReference type="CDD" id="cd11614">
    <property type="entry name" value="SAF_CpaB_FlgA_like"/>
    <property type="match status" value="1"/>
</dbReference>
<dbReference type="NCBIfam" id="TIGR03177">
    <property type="entry name" value="pilus_cpaB"/>
    <property type="match status" value="1"/>
</dbReference>
<keyword evidence="4" id="KW-1185">Reference proteome</keyword>
<feature type="domain" description="SAF" evidence="2">
    <location>
        <begin position="68"/>
        <end position="128"/>
    </location>
</feature>
<evidence type="ECO:0000313" key="4">
    <source>
        <dbReference type="Proteomes" id="UP000638570"/>
    </source>
</evidence>
<dbReference type="Proteomes" id="UP000638570">
    <property type="component" value="Unassembled WGS sequence"/>
</dbReference>
<feature type="compositionally biased region" description="Low complexity" evidence="1">
    <location>
        <begin position="291"/>
        <end position="301"/>
    </location>
</feature>
<dbReference type="InterPro" id="IPR017592">
    <property type="entry name" value="Pilus_assmbl_Flp-typ_CpaB"/>
</dbReference>
<sequence length="323" mass="34484">MNSRLTLGLAGVLLAGALVAGYQGIKLSRQMSASEPPVAGPAAPLPAAEPAMPLQQQLVQRVDEEQRSPVVVLARPLQPFEVITAEHLAVEQLKIVPPDTFSGPDAVIGRHAWQALPAGIMLNQSLFKAGGPLARLIGEQERALAIAVDEVVGGGGFISPGDYVDVLLYLKETDKNTDQSAQVVVPALRVLSFGEALAVTASGEPALYPQGDDHNSGRRSQRQASTAVLAVPAPLLTRFMLASQVGTLRLAVRSADEQRLAGYYRDGLKDTEIKEMERQLFQFEKLALRQARPPAQPSAQPGVVSRAPSVTIYRGPDVSRQTP</sequence>
<organism evidence="3 4">
    <name type="scientific">Zobellella iuensis</name>
    <dbReference type="NCBI Taxonomy" id="2803811"/>
    <lineage>
        <taxon>Bacteria</taxon>
        <taxon>Pseudomonadati</taxon>
        <taxon>Pseudomonadota</taxon>
        <taxon>Gammaproteobacteria</taxon>
        <taxon>Aeromonadales</taxon>
        <taxon>Aeromonadaceae</taxon>
        <taxon>Zobellella</taxon>
    </lineage>
</organism>
<protein>
    <submittedName>
        <fullName evidence="3">Flp pilus assembly protein CpaB</fullName>
    </submittedName>
</protein>
<dbReference type="EMBL" id="JAERTZ010000012">
    <property type="protein sequence ID" value="MBL1376606.1"/>
    <property type="molecule type" value="Genomic_DNA"/>
</dbReference>
<dbReference type="InterPro" id="IPR013974">
    <property type="entry name" value="SAF"/>
</dbReference>
<dbReference type="InterPro" id="IPR031571">
    <property type="entry name" value="RcpC_dom"/>
</dbReference>
<evidence type="ECO:0000256" key="1">
    <source>
        <dbReference type="SAM" id="MobiDB-lite"/>
    </source>
</evidence>
<proteinExistence type="predicted"/>
<gene>
    <name evidence="3" type="primary">cpaB</name>
    <name evidence="3" type="ORF">JKV55_04540</name>
</gene>
<feature type="region of interest" description="Disordered" evidence="1">
    <location>
        <begin position="291"/>
        <end position="323"/>
    </location>
</feature>
<dbReference type="Pfam" id="PF08666">
    <property type="entry name" value="SAF"/>
    <property type="match status" value="1"/>
</dbReference>
<dbReference type="Gene3D" id="3.90.1210.10">
    <property type="entry name" value="Antifreeze-like/N-acetylneuraminic acid synthase C-terminal domain"/>
    <property type="match status" value="1"/>
</dbReference>
<name>A0ABS1QQ70_9GAMM</name>
<evidence type="ECO:0000259" key="2">
    <source>
        <dbReference type="SMART" id="SM00858"/>
    </source>
</evidence>
<evidence type="ECO:0000313" key="3">
    <source>
        <dbReference type="EMBL" id="MBL1376606.1"/>
    </source>
</evidence>
<accession>A0ABS1QQ70</accession>
<comment type="caution">
    <text evidence="3">The sequence shown here is derived from an EMBL/GenBank/DDBJ whole genome shotgun (WGS) entry which is preliminary data.</text>
</comment>
<reference evidence="4" key="1">
    <citation type="submission" date="2021-01" db="EMBL/GenBank/DDBJ databases">
        <title>Genome public.</title>
        <authorList>
            <person name="Liu C."/>
            <person name="Sun Q."/>
        </authorList>
    </citation>
    <scope>NUCLEOTIDE SEQUENCE [LARGE SCALE GENOMIC DNA]</scope>
    <source>
        <strain evidence="4">CGMCC 1.18722</strain>
    </source>
</reference>